<feature type="region of interest" description="Disordered" evidence="1">
    <location>
        <begin position="37"/>
        <end position="102"/>
    </location>
</feature>
<organism evidence="2 3">
    <name type="scientific">Ophiophagus hannah</name>
    <name type="common">King cobra</name>
    <name type="synonym">Naja hannah</name>
    <dbReference type="NCBI Taxonomy" id="8665"/>
    <lineage>
        <taxon>Eukaryota</taxon>
        <taxon>Metazoa</taxon>
        <taxon>Chordata</taxon>
        <taxon>Craniata</taxon>
        <taxon>Vertebrata</taxon>
        <taxon>Euteleostomi</taxon>
        <taxon>Lepidosauria</taxon>
        <taxon>Squamata</taxon>
        <taxon>Bifurcata</taxon>
        <taxon>Unidentata</taxon>
        <taxon>Episquamata</taxon>
        <taxon>Toxicofera</taxon>
        <taxon>Serpentes</taxon>
        <taxon>Colubroidea</taxon>
        <taxon>Elapidae</taxon>
        <taxon>Elapinae</taxon>
        <taxon>Ophiophagus</taxon>
    </lineage>
</organism>
<name>V8N6D5_OPHHA</name>
<protein>
    <submittedName>
        <fullName evidence="2">Uncharacterized protein</fullName>
    </submittedName>
</protein>
<dbReference type="Proteomes" id="UP000018936">
    <property type="component" value="Unassembled WGS sequence"/>
</dbReference>
<evidence type="ECO:0000313" key="3">
    <source>
        <dbReference type="Proteomes" id="UP000018936"/>
    </source>
</evidence>
<keyword evidence="3" id="KW-1185">Reference proteome</keyword>
<comment type="caution">
    <text evidence="2">The sequence shown here is derived from an EMBL/GenBank/DDBJ whole genome shotgun (WGS) entry which is preliminary data.</text>
</comment>
<gene>
    <name evidence="2" type="ORF">L345_17067</name>
</gene>
<proteinExistence type="predicted"/>
<dbReference type="AlphaFoldDB" id="V8N6D5"/>
<sequence>MQRIELPVEPPHLPQHIPADARVRLQYLGASRCMQDPEAAADPCKGGIRCRDLPGTAAGREPRHGQGCDPREDSQPPAGSNRDPRPWPLGCRGLCHREGAAS</sequence>
<evidence type="ECO:0000313" key="2">
    <source>
        <dbReference type="EMBL" id="ETE57223.1"/>
    </source>
</evidence>
<feature type="non-terminal residue" evidence="2">
    <location>
        <position position="1"/>
    </location>
</feature>
<feature type="compositionally biased region" description="Basic and acidic residues" evidence="1">
    <location>
        <begin position="60"/>
        <end position="74"/>
    </location>
</feature>
<reference evidence="2 3" key="1">
    <citation type="journal article" date="2013" name="Proc. Natl. Acad. Sci. U.S.A.">
        <title>The king cobra genome reveals dynamic gene evolution and adaptation in the snake venom system.</title>
        <authorList>
            <person name="Vonk F.J."/>
            <person name="Casewell N.R."/>
            <person name="Henkel C.V."/>
            <person name="Heimberg A.M."/>
            <person name="Jansen H.J."/>
            <person name="McCleary R.J."/>
            <person name="Kerkkamp H.M."/>
            <person name="Vos R.A."/>
            <person name="Guerreiro I."/>
            <person name="Calvete J.J."/>
            <person name="Wuster W."/>
            <person name="Woods A.E."/>
            <person name="Logan J.M."/>
            <person name="Harrison R.A."/>
            <person name="Castoe T.A."/>
            <person name="de Koning A.P."/>
            <person name="Pollock D.D."/>
            <person name="Yandell M."/>
            <person name="Calderon D."/>
            <person name="Renjifo C."/>
            <person name="Currier R.B."/>
            <person name="Salgado D."/>
            <person name="Pla D."/>
            <person name="Sanz L."/>
            <person name="Hyder A.S."/>
            <person name="Ribeiro J.M."/>
            <person name="Arntzen J.W."/>
            <person name="van den Thillart G.E."/>
            <person name="Boetzer M."/>
            <person name="Pirovano W."/>
            <person name="Dirks R.P."/>
            <person name="Spaink H.P."/>
            <person name="Duboule D."/>
            <person name="McGlinn E."/>
            <person name="Kini R.M."/>
            <person name="Richardson M.K."/>
        </authorList>
    </citation>
    <scope>NUCLEOTIDE SEQUENCE</scope>
    <source>
        <tissue evidence="2">Blood</tissue>
    </source>
</reference>
<dbReference type="EMBL" id="AZIM01009232">
    <property type="protein sequence ID" value="ETE57223.1"/>
    <property type="molecule type" value="Genomic_DNA"/>
</dbReference>
<accession>V8N6D5</accession>
<evidence type="ECO:0000256" key="1">
    <source>
        <dbReference type="SAM" id="MobiDB-lite"/>
    </source>
</evidence>